<evidence type="ECO:0000256" key="4">
    <source>
        <dbReference type="ARBA" id="ARBA00023136"/>
    </source>
</evidence>
<feature type="domain" description="SusD-like N-terminal" evidence="7">
    <location>
        <begin position="22"/>
        <end position="209"/>
    </location>
</feature>
<name>A0A4V1MA17_9BACT</name>
<dbReference type="InterPro" id="IPR033985">
    <property type="entry name" value="SusD-like_N"/>
</dbReference>
<dbReference type="AlphaFoldDB" id="A0A4V1MA17"/>
<dbReference type="PROSITE" id="PS51257">
    <property type="entry name" value="PROKAR_LIPOPROTEIN"/>
    <property type="match status" value="1"/>
</dbReference>
<evidence type="ECO:0000256" key="5">
    <source>
        <dbReference type="ARBA" id="ARBA00023237"/>
    </source>
</evidence>
<feature type="domain" description="RagB/SusD" evidence="6">
    <location>
        <begin position="342"/>
        <end position="441"/>
    </location>
</feature>
<keyword evidence="5" id="KW-0998">Cell outer membrane</keyword>
<evidence type="ECO:0000259" key="6">
    <source>
        <dbReference type="Pfam" id="PF07980"/>
    </source>
</evidence>
<comment type="caution">
    <text evidence="8">The sequence shown here is derived from an EMBL/GenBank/DDBJ whole genome shotgun (WGS) entry which is preliminary data.</text>
</comment>
<reference evidence="8 9" key="1">
    <citation type="submission" date="2019-01" db="EMBL/GenBank/DDBJ databases">
        <title>Filimonas sp. strain TTM-71.</title>
        <authorList>
            <person name="Chen W.-M."/>
        </authorList>
    </citation>
    <scope>NUCLEOTIDE SEQUENCE [LARGE SCALE GENOMIC DNA]</scope>
    <source>
        <strain evidence="8 9">TTM-71</strain>
    </source>
</reference>
<dbReference type="InterPro" id="IPR011990">
    <property type="entry name" value="TPR-like_helical_dom_sf"/>
</dbReference>
<dbReference type="RefSeq" id="WP_129004666.1">
    <property type="nucleotide sequence ID" value="NZ_SDHZ01000002.1"/>
</dbReference>
<dbReference type="Pfam" id="PF14322">
    <property type="entry name" value="SusD-like_3"/>
    <property type="match status" value="1"/>
</dbReference>
<evidence type="ECO:0000256" key="2">
    <source>
        <dbReference type="ARBA" id="ARBA00006275"/>
    </source>
</evidence>
<evidence type="ECO:0000313" key="8">
    <source>
        <dbReference type="EMBL" id="RXK83614.1"/>
    </source>
</evidence>
<keyword evidence="3" id="KW-0732">Signal</keyword>
<organism evidence="8 9">
    <name type="scientific">Filimonas effusa</name>
    <dbReference type="NCBI Taxonomy" id="2508721"/>
    <lineage>
        <taxon>Bacteria</taxon>
        <taxon>Pseudomonadati</taxon>
        <taxon>Bacteroidota</taxon>
        <taxon>Chitinophagia</taxon>
        <taxon>Chitinophagales</taxon>
        <taxon>Chitinophagaceae</taxon>
        <taxon>Filimonas</taxon>
    </lineage>
</organism>
<proteinExistence type="inferred from homology"/>
<evidence type="ECO:0000256" key="3">
    <source>
        <dbReference type="ARBA" id="ARBA00022729"/>
    </source>
</evidence>
<dbReference type="Proteomes" id="UP000290545">
    <property type="component" value="Unassembled WGS sequence"/>
</dbReference>
<protein>
    <submittedName>
        <fullName evidence="8">RagB/SusD family nutrient uptake outer membrane protein</fullName>
    </submittedName>
</protein>
<dbReference type="Gene3D" id="1.25.40.390">
    <property type="match status" value="1"/>
</dbReference>
<keyword evidence="4" id="KW-0472">Membrane</keyword>
<comment type="subcellular location">
    <subcellularLocation>
        <location evidence="1">Cell outer membrane</location>
    </subcellularLocation>
</comment>
<dbReference type="InterPro" id="IPR012944">
    <property type="entry name" value="SusD_RagB_dom"/>
</dbReference>
<dbReference type="OrthoDB" id="1097962at2"/>
<dbReference type="Gene3D" id="1.25.40.900">
    <property type="match status" value="1"/>
</dbReference>
<dbReference type="GO" id="GO:0009279">
    <property type="term" value="C:cell outer membrane"/>
    <property type="evidence" value="ECO:0007669"/>
    <property type="project" value="UniProtKB-SubCell"/>
</dbReference>
<evidence type="ECO:0000256" key="1">
    <source>
        <dbReference type="ARBA" id="ARBA00004442"/>
    </source>
</evidence>
<sequence>MKLKHLLISTFPVWMFTASCNKFLDVKPKTQIDGNDVFKDEQGYIDALTGVYLNLNADKLYGKELTFGFVEVIGKQHTTITATSQEYYYPSIYDYLNTASRSKTDGIYGGMYNAIAEDNNIISHLNADGPTKFTGVNYRVIRGEAYALRALMHFDLLRLFGPSPVATDAATVKAIPYFEQLTVSAPARLTTADVLKKVISDLSSAEADLQDIDPVSPASTTPSTNSGFLRSRGLKMNYYAVKALQARVYLYAGDKEKALAAARSVINSKVYTFAPKSTVTAGNRLFSQELIFSIPKSDMTTVITNYFTPPAIGAGIGNVLTKSDAEYSQVYESSTDIRYSQLTGYDANTRIRYSTKLSQTTETARIPMFRMSELYYIAAECLMDSNPQDALNYLSAVRVARDVPALSNTLTPAQIRTEIFKEYQKELYCEGQLFYYYKRLNSATINGATVGKAQYVLPLPDDETEYGNGGN</sequence>
<evidence type="ECO:0000259" key="7">
    <source>
        <dbReference type="Pfam" id="PF14322"/>
    </source>
</evidence>
<accession>A0A4V1MA17</accession>
<dbReference type="EMBL" id="SDHZ01000002">
    <property type="protein sequence ID" value="RXK83614.1"/>
    <property type="molecule type" value="Genomic_DNA"/>
</dbReference>
<dbReference type="Gene3D" id="2.20.20.130">
    <property type="match status" value="1"/>
</dbReference>
<dbReference type="SUPFAM" id="SSF48452">
    <property type="entry name" value="TPR-like"/>
    <property type="match status" value="1"/>
</dbReference>
<dbReference type="Pfam" id="PF07980">
    <property type="entry name" value="SusD_RagB"/>
    <property type="match status" value="1"/>
</dbReference>
<comment type="similarity">
    <text evidence="2">Belongs to the SusD family.</text>
</comment>
<keyword evidence="9" id="KW-1185">Reference proteome</keyword>
<evidence type="ECO:0000313" key="9">
    <source>
        <dbReference type="Proteomes" id="UP000290545"/>
    </source>
</evidence>
<gene>
    <name evidence="8" type="ORF">ESB13_16130</name>
</gene>